<evidence type="ECO:0000256" key="1">
    <source>
        <dbReference type="SAM" id="MobiDB-lite"/>
    </source>
</evidence>
<evidence type="ECO:0000313" key="2">
    <source>
        <dbReference type="EMBL" id="KAL1304116.1"/>
    </source>
</evidence>
<name>A0ABR3PEE6_9PEZI</name>
<gene>
    <name evidence="2" type="ORF">AAFC00_000547</name>
</gene>
<feature type="region of interest" description="Disordered" evidence="1">
    <location>
        <begin position="127"/>
        <end position="158"/>
    </location>
</feature>
<evidence type="ECO:0000313" key="3">
    <source>
        <dbReference type="Proteomes" id="UP001562354"/>
    </source>
</evidence>
<dbReference type="GeneID" id="95974250"/>
<accession>A0ABR3PEE6</accession>
<comment type="caution">
    <text evidence="2">The sequence shown here is derived from an EMBL/GenBank/DDBJ whole genome shotgun (WGS) entry which is preliminary data.</text>
</comment>
<sequence length="321" mass="35655">MPPRIAPSVLPQAYQCPSCVARRAFSRSAAVAQIGPESPRYIDIPQPPQQTTPDKPRIRGALPVPRDIFAGSAPGRGIDKADPENVLKATQEPSPTTKDRRVTCSSRSDAERLAWKERMAEQRRKNLREGLSALKDRKVRTDTRLAAQGKRRQEEREAMLHAAERDDERLTAPTVELELLRLLEKNAVPAADRSARLAEMRERVARKEAARKEERADSLHTLYINARSFIINEAQLASAIDAEFGTVDAPRVFDYKHEIPSIWANGKPDTVQDMLNRASGQQTTRGAIGSALRGRSSSITKERVTRIGEELTGGKTDPEIA</sequence>
<organism evidence="2 3">
    <name type="scientific">Neodothiora populina</name>
    <dbReference type="NCBI Taxonomy" id="2781224"/>
    <lineage>
        <taxon>Eukaryota</taxon>
        <taxon>Fungi</taxon>
        <taxon>Dikarya</taxon>
        <taxon>Ascomycota</taxon>
        <taxon>Pezizomycotina</taxon>
        <taxon>Dothideomycetes</taxon>
        <taxon>Dothideomycetidae</taxon>
        <taxon>Dothideales</taxon>
        <taxon>Dothioraceae</taxon>
        <taxon>Neodothiora</taxon>
    </lineage>
</organism>
<proteinExistence type="predicted"/>
<dbReference type="Pfam" id="PF26163">
    <property type="entry name" value="mS26"/>
    <property type="match status" value="1"/>
</dbReference>
<reference evidence="2 3" key="1">
    <citation type="submission" date="2024-07" db="EMBL/GenBank/DDBJ databases">
        <title>Draft sequence of the Neodothiora populina.</title>
        <authorList>
            <person name="Drown D.D."/>
            <person name="Schuette U.S."/>
            <person name="Buechlein A.B."/>
            <person name="Rusch D.R."/>
            <person name="Winton L.W."/>
            <person name="Adams G.A."/>
        </authorList>
    </citation>
    <scope>NUCLEOTIDE SEQUENCE [LARGE SCALE GENOMIC DNA]</scope>
    <source>
        <strain evidence="2 3">CPC 39397</strain>
    </source>
</reference>
<feature type="region of interest" description="Disordered" evidence="1">
    <location>
        <begin position="36"/>
        <end position="111"/>
    </location>
</feature>
<dbReference type="Proteomes" id="UP001562354">
    <property type="component" value="Unassembled WGS sequence"/>
</dbReference>
<dbReference type="InterPro" id="IPR058940">
    <property type="entry name" value="mS26_fungi"/>
</dbReference>
<dbReference type="EMBL" id="JBFMKM010000009">
    <property type="protein sequence ID" value="KAL1304116.1"/>
    <property type="molecule type" value="Genomic_DNA"/>
</dbReference>
<protein>
    <submittedName>
        <fullName evidence="2">Uncharacterized protein</fullName>
    </submittedName>
</protein>
<feature type="compositionally biased region" description="Basic and acidic residues" evidence="1">
    <location>
        <begin position="127"/>
        <end position="143"/>
    </location>
</feature>
<keyword evidence="3" id="KW-1185">Reference proteome</keyword>
<dbReference type="RefSeq" id="XP_069200391.1">
    <property type="nucleotide sequence ID" value="XM_069345353.1"/>
</dbReference>
<feature type="compositionally biased region" description="Basic and acidic residues" evidence="1">
    <location>
        <begin position="97"/>
        <end position="111"/>
    </location>
</feature>
<dbReference type="CDD" id="cd23703">
    <property type="entry name" value="mS26_PET12"/>
    <property type="match status" value="1"/>
</dbReference>